<reference evidence="3 4" key="1">
    <citation type="journal article" date="2014" name="J Genomics">
        <title>Draft Genome Sequence of the Extremely Halophilic Phototrophic Purple Sulfur Bacterium Halorhodospira halochloris.</title>
        <authorList>
            <person name="Singh K.S."/>
            <person name="Kirksey J."/>
            <person name="Hoff W.D."/>
            <person name="Deole R."/>
        </authorList>
    </citation>
    <scope>NUCLEOTIDE SEQUENCE [LARGE SCALE GENOMIC DNA]</scope>
    <source>
        <strain evidence="3 4">A</strain>
    </source>
</reference>
<accession>W8KSJ5</accession>
<evidence type="ECO:0000256" key="2">
    <source>
        <dbReference type="SAM" id="Phobius"/>
    </source>
</evidence>
<keyword evidence="2" id="KW-0812">Transmembrane</keyword>
<dbReference type="HOGENOM" id="CLU_121334_2_0_6"/>
<dbReference type="PATRIC" id="fig|1354791.3.peg.3185"/>
<keyword evidence="2" id="KW-1133">Transmembrane helix</keyword>
<organism evidence="3 4">
    <name type="scientific">Ectothiorhodospira haloalkaliphila</name>
    <dbReference type="NCBI Taxonomy" id="421628"/>
    <lineage>
        <taxon>Bacteria</taxon>
        <taxon>Pseudomonadati</taxon>
        <taxon>Pseudomonadota</taxon>
        <taxon>Gammaproteobacteria</taxon>
        <taxon>Chromatiales</taxon>
        <taxon>Ectothiorhodospiraceae</taxon>
        <taxon>Ectothiorhodospira</taxon>
    </lineage>
</organism>
<dbReference type="KEGG" id="hhc:M911_13485"/>
<evidence type="ECO:0000313" key="3">
    <source>
        <dbReference type="EMBL" id="AHK79997.1"/>
    </source>
</evidence>
<dbReference type="InterPro" id="IPR005133">
    <property type="entry name" value="PhaG_MnhG_YufB"/>
</dbReference>
<keyword evidence="4" id="KW-1185">Reference proteome</keyword>
<keyword evidence="2" id="KW-0472">Membrane</keyword>
<feature type="region of interest" description="Disordered" evidence="1">
    <location>
        <begin position="91"/>
        <end position="114"/>
    </location>
</feature>
<dbReference type="Pfam" id="PF03334">
    <property type="entry name" value="PhaG_MnhG_YufB"/>
    <property type="match status" value="1"/>
</dbReference>
<proteinExistence type="predicted"/>
<dbReference type="PANTHER" id="PTHR34703">
    <property type="entry name" value="ANTIPORTER SUBUNIT MNHG2-RELATED"/>
    <property type="match status" value="1"/>
</dbReference>
<dbReference type="NCBIfam" id="TIGR01300">
    <property type="entry name" value="CPA3_mnhG_phaG"/>
    <property type="match status" value="1"/>
</dbReference>
<name>W8KSJ5_9GAMM</name>
<gene>
    <name evidence="3" type="ORF">M911_13485</name>
</gene>
<dbReference type="Proteomes" id="UP000019442">
    <property type="component" value="Chromosome"/>
</dbReference>
<sequence length="114" mass="11929">MGPLDMVSLILVVSGLVFFAAGSLGMLRFPDVYTRLHALTKADNLGLGLVALGLILQAGSLPLVLKLVLIWLLVLFSGAAACHLVAQRALTQGEPESEAGADPARQPRGREGRG</sequence>
<dbReference type="AlphaFoldDB" id="W8KSJ5"/>
<evidence type="ECO:0000256" key="1">
    <source>
        <dbReference type="SAM" id="MobiDB-lite"/>
    </source>
</evidence>
<dbReference type="EMBL" id="CP007268">
    <property type="protein sequence ID" value="AHK79997.1"/>
    <property type="molecule type" value="Genomic_DNA"/>
</dbReference>
<dbReference type="OrthoDB" id="9813804at2"/>
<dbReference type="PANTHER" id="PTHR34703:SF1">
    <property type="entry name" value="ANTIPORTER SUBUNIT MNHG2-RELATED"/>
    <property type="match status" value="1"/>
</dbReference>
<feature type="transmembrane region" description="Helical" evidence="2">
    <location>
        <begin position="6"/>
        <end position="24"/>
    </location>
</feature>
<reference evidence="4" key="2">
    <citation type="submission" date="2014-02" db="EMBL/GenBank/DDBJ databases">
        <title>Draft Genome Sequence of extremely halophilic bacteria Halorhodospira halochloris.</title>
        <authorList>
            <person name="Singh K.S."/>
        </authorList>
    </citation>
    <scope>NUCLEOTIDE SEQUENCE [LARGE SCALE GENOMIC DNA]</scope>
    <source>
        <strain evidence="4">A</strain>
    </source>
</reference>
<dbReference type="GO" id="GO:0015385">
    <property type="term" value="F:sodium:proton antiporter activity"/>
    <property type="evidence" value="ECO:0007669"/>
    <property type="project" value="TreeGrafter"/>
</dbReference>
<evidence type="ECO:0000313" key="4">
    <source>
        <dbReference type="Proteomes" id="UP000019442"/>
    </source>
</evidence>
<protein>
    <submittedName>
        <fullName evidence="3">Cation:proton antiporter</fullName>
    </submittedName>
</protein>